<evidence type="ECO:0000313" key="2">
    <source>
        <dbReference type="EMBL" id="OIJ10311.1"/>
    </source>
</evidence>
<dbReference type="SUPFAM" id="SSF116965">
    <property type="entry name" value="Hypothetical protein MPN330"/>
    <property type="match status" value="1"/>
</dbReference>
<keyword evidence="3" id="KW-1185">Reference proteome</keyword>
<protein>
    <submittedName>
        <fullName evidence="2">Uncharacterized protein</fullName>
    </submittedName>
</protein>
<dbReference type="RefSeq" id="WP_071314075.1">
    <property type="nucleotide sequence ID" value="NZ_MLQQ01000040.1"/>
</dbReference>
<evidence type="ECO:0000256" key="1">
    <source>
        <dbReference type="PROSITE-ProRule" id="PRU00339"/>
    </source>
</evidence>
<comment type="caution">
    <text evidence="2">The sequence shown here is derived from an EMBL/GenBank/DDBJ whole genome shotgun (WGS) entry which is preliminary data.</text>
</comment>
<dbReference type="Gene3D" id="1.25.40.10">
    <property type="entry name" value="Tetratricopeptide repeat domain"/>
    <property type="match status" value="1"/>
</dbReference>
<name>A0A1S2LD40_9BACI</name>
<feature type="repeat" description="TPR" evidence="1">
    <location>
        <begin position="19"/>
        <end position="52"/>
    </location>
</feature>
<dbReference type="PROSITE" id="PS50005">
    <property type="entry name" value="TPR"/>
    <property type="match status" value="1"/>
</dbReference>
<reference evidence="2 3" key="1">
    <citation type="submission" date="2016-10" db="EMBL/GenBank/DDBJ databases">
        <title>Draft genome sequences of four alkaliphilic bacteria belonging to the Anaerobacillus genus.</title>
        <authorList>
            <person name="Bassil N.M."/>
            <person name="Lloyd J.R."/>
        </authorList>
    </citation>
    <scope>NUCLEOTIDE SEQUENCE [LARGE SCALE GENOMIC DNA]</scope>
    <source>
        <strain evidence="2 3">DSM 15340</strain>
    </source>
</reference>
<dbReference type="Pfam" id="PF14559">
    <property type="entry name" value="TPR_19"/>
    <property type="match status" value="1"/>
</dbReference>
<dbReference type="OrthoDB" id="2364593at2"/>
<dbReference type="InterPro" id="IPR019734">
    <property type="entry name" value="TPR_rpt"/>
</dbReference>
<proteinExistence type="predicted"/>
<accession>A0A1S2LD40</accession>
<dbReference type="Proteomes" id="UP000180098">
    <property type="component" value="Unassembled WGS sequence"/>
</dbReference>
<dbReference type="AlphaFoldDB" id="A0A1S2LD40"/>
<dbReference type="SUPFAM" id="SSF48452">
    <property type="entry name" value="TPR-like"/>
    <property type="match status" value="1"/>
</dbReference>
<keyword evidence="1" id="KW-0802">TPR repeat</keyword>
<evidence type="ECO:0000313" key="3">
    <source>
        <dbReference type="Proteomes" id="UP000180098"/>
    </source>
</evidence>
<gene>
    <name evidence="2" type="ORF">BKP35_14535</name>
</gene>
<dbReference type="InterPro" id="IPR011990">
    <property type="entry name" value="TPR-like_helical_dom_sf"/>
</dbReference>
<sequence>MNEEQKNNKEKVVLFPGVVEKLVTKGMDALKGKNFSDAHSYFDQSLQIEPDHPQARFGLALSLIEQSRLEEAKEITEKMLKEDIGNYFDILQVHISLLVQLGQYNEVVVMLEGIMEEEKLPANLAESLYHLLHFSRQMVDGETKIEMDDEAKKPPNELLHMLNYGSPDKQWLAIQMLGKMPTHVFVDSIKEFLLNDENDPVLKSIILQLLKEKNVEEQMEVHKFGKKYKVNILNLEDVFHEKFGKNTLELVANKLESQNPSLYEAASQVWWHYLFALYPISPEPLNPSIWAAALHKTAVQLFGLEDDVLEIASEYNVDFDEMLSCADTIIKIEQEAFKS</sequence>
<organism evidence="2 3">
    <name type="scientific">Anaerobacillus arseniciselenatis</name>
    <dbReference type="NCBI Taxonomy" id="85682"/>
    <lineage>
        <taxon>Bacteria</taxon>
        <taxon>Bacillati</taxon>
        <taxon>Bacillota</taxon>
        <taxon>Bacilli</taxon>
        <taxon>Bacillales</taxon>
        <taxon>Bacillaceae</taxon>
        <taxon>Anaerobacillus</taxon>
    </lineage>
</organism>
<dbReference type="EMBL" id="MLQQ01000040">
    <property type="protein sequence ID" value="OIJ10311.1"/>
    <property type="molecule type" value="Genomic_DNA"/>
</dbReference>